<dbReference type="InterPro" id="IPR048593">
    <property type="entry name" value="AOAH_Saposin_N"/>
</dbReference>
<evidence type="ECO:0000259" key="2">
    <source>
        <dbReference type="PROSITE" id="PS50015"/>
    </source>
</evidence>
<dbReference type="GO" id="GO:0005509">
    <property type="term" value="F:calcium ion binding"/>
    <property type="evidence" value="ECO:0007669"/>
    <property type="project" value="TreeGrafter"/>
</dbReference>
<dbReference type="InterPro" id="IPR036514">
    <property type="entry name" value="SGNH_hydro_sf"/>
</dbReference>
<keyword evidence="4" id="KW-1185">Reference proteome</keyword>
<dbReference type="GO" id="GO:0050728">
    <property type="term" value="P:negative regulation of inflammatory response"/>
    <property type="evidence" value="ECO:0007669"/>
    <property type="project" value="TreeGrafter"/>
</dbReference>
<dbReference type="Gene3D" id="3.40.50.1110">
    <property type="entry name" value="SGNH hydrolase"/>
    <property type="match status" value="1"/>
</dbReference>
<dbReference type="PANTHER" id="PTHR15010">
    <property type="entry name" value="ACYLOXYACYL HYDROLASE"/>
    <property type="match status" value="1"/>
</dbReference>
<protein>
    <submittedName>
        <fullName evidence="3">Acyloxyacyl hydrolase</fullName>
    </submittedName>
</protein>
<accession>A0A8D2J877</accession>
<evidence type="ECO:0000313" key="3">
    <source>
        <dbReference type="Ensembl" id="ENSVKKP00000010794.1"/>
    </source>
</evidence>
<feature type="domain" description="Saposin B-type" evidence="2">
    <location>
        <begin position="1"/>
        <end position="72"/>
    </location>
</feature>
<sequence>MVSIVEQLSQVHNSTAKEALERFCSYLPEKLNLQGICFLITELFGPSLIKLLEKHMNPDVVCHSIHLCEKRDGQPYCHLYPVPEVTFFTQRRITCLLRFVFLSSFIRRKLPYEDMDGDKFSVFPTLRGYHWRGRDCDDQEASGVDPKDGIPYEQKFCTESKGVIILGDSAGAHFHIPPEWLTASQMSVKTFSNLLEVVSDELDWPQFSEVTGFLNSTVGGWTESIYLELLRRNRCNHRDYQNLSKNGAASGNIQDLAESLARSQQFDKPAIVIFAMIGNDVCNGSPDTLEKMTQPEQMHSNVKKTLDYLDNHLPKGSHVILIGLVDGRFLWDNLHKRYHPLGTYNNKNNKHRLFLCFSPQRALQLSSILKEIATSEKYANFDLLYLDYPLKEIVEMWQKFGGEPWQLIEPVDGFHPNQIASALAAKIIWQKLLHDWPHVLQKENPFNKEIGRVFNTQGGH</sequence>
<dbReference type="SMART" id="SM00741">
    <property type="entry name" value="SapB"/>
    <property type="match status" value="1"/>
</dbReference>
<dbReference type="GO" id="GO:0050528">
    <property type="term" value="F:acyloxyacyl hydrolase activity"/>
    <property type="evidence" value="ECO:0007669"/>
    <property type="project" value="InterPro"/>
</dbReference>
<dbReference type="Proteomes" id="UP000694545">
    <property type="component" value="Unplaced"/>
</dbReference>
<dbReference type="Gene3D" id="1.10.225.10">
    <property type="entry name" value="Saposin-like"/>
    <property type="match status" value="1"/>
</dbReference>
<dbReference type="SUPFAM" id="SSF52266">
    <property type="entry name" value="SGNH hydrolase"/>
    <property type="match status" value="1"/>
</dbReference>
<dbReference type="AlphaFoldDB" id="A0A8D2J877"/>
<dbReference type="Pfam" id="PF00657">
    <property type="entry name" value="Lipase_GDSL"/>
    <property type="match status" value="1"/>
</dbReference>
<dbReference type="SUPFAM" id="SSF47862">
    <property type="entry name" value="Saposin"/>
    <property type="match status" value="1"/>
</dbReference>
<dbReference type="PROSITE" id="PS50015">
    <property type="entry name" value="SAP_B"/>
    <property type="match status" value="1"/>
</dbReference>
<dbReference type="InterPro" id="IPR001087">
    <property type="entry name" value="GDSL"/>
</dbReference>
<name>A0A8D2J877_VARKO</name>
<dbReference type="InterPro" id="IPR008139">
    <property type="entry name" value="SaposinB_dom"/>
</dbReference>
<dbReference type="Pfam" id="PF20825">
    <property type="entry name" value="Saposin"/>
    <property type="match status" value="1"/>
</dbReference>
<reference evidence="3" key="1">
    <citation type="submission" date="2025-08" db="UniProtKB">
        <authorList>
            <consortium name="Ensembl"/>
        </authorList>
    </citation>
    <scope>IDENTIFICATION</scope>
</reference>
<dbReference type="PANTHER" id="PTHR15010:SF0">
    <property type="entry name" value="ACYLOXYACYL HYDROLASE"/>
    <property type="match status" value="1"/>
</dbReference>
<keyword evidence="1" id="KW-1015">Disulfide bond</keyword>
<dbReference type="InterPro" id="IPR011001">
    <property type="entry name" value="Saposin-like"/>
</dbReference>
<dbReference type="Ensembl" id="ENSVKKT00000011053.1">
    <property type="protein sequence ID" value="ENSVKKP00000010794.1"/>
    <property type="gene ID" value="ENSVKKG00000007581.1"/>
</dbReference>
<dbReference type="InterPro" id="IPR039676">
    <property type="entry name" value="AOAH"/>
</dbReference>
<proteinExistence type="predicted"/>
<reference evidence="3" key="2">
    <citation type="submission" date="2025-09" db="UniProtKB">
        <authorList>
            <consortium name="Ensembl"/>
        </authorList>
    </citation>
    <scope>IDENTIFICATION</scope>
</reference>
<dbReference type="GO" id="GO:0009104">
    <property type="term" value="P:lipopolysaccharide catabolic process"/>
    <property type="evidence" value="ECO:0007669"/>
    <property type="project" value="TreeGrafter"/>
</dbReference>
<evidence type="ECO:0000256" key="1">
    <source>
        <dbReference type="ARBA" id="ARBA00023157"/>
    </source>
</evidence>
<organism evidence="3 4">
    <name type="scientific">Varanus komodoensis</name>
    <name type="common">Komodo dragon</name>
    <dbReference type="NCBI Taxonomy" id="61221"/>
    <lineage>
        <taxon>Eukaryota</taxon>
        <taxon>Metazoa</taxon>
        <taxon>Chordata</taxon>
        <taxon>Craniata</taxon>
        <taxon>Vertebrata</taxon>
        <taxon>Euteleostomi</taxon>
        <taxon>Lepidosauria</taxon>
        <taxon>Squamata</taxon>
        <taxon>Bifurcata</taxon>
        <taxon>Unidentata</taxon>
        <taxon>Episquamata</taxon>
        <taxon>Toxicofera</taxon>
        <taxon>Anguimorpha</taxon>
        <taxon>Paleoanguimorpha</taxon>
        <taxon>Varanoidea</taxon>
        <taxon>Varanidae</taxon>
        <taxon>Varanus</taxon>
    </lineage>
</organism>
<evidence type="ECO:0000313" key="4">
    <source>
        <dbReference type="Proteomes" id="UP000694545"/>
    </source>
</evidence>
<dbReference type="OMA" id="MTTPEDY"/>